<feature type="domain" description="DUF7588" evidence="2">
    <location>
        <begin position="3"/>
        <end position="65"/>
    </location>
</feature>
<reference evidence="3 4" key="1">
    <citation type="submission" date="2020-09" db="EMBL/GenBank/DDBJ databases">
        <title>De no assembly of potato wild relative species, Solanum commersonii.</title>
        <authorList>
            <person name="Cho K."/>
        </authorList>
    </citation>
    <scope>NUCLEOTIDE SEQUENCE [LARGE SCALE GENOMIC DNA]</scope>
    <source>
        <strain evidence="3">LZ3.2</strain>
        <tissue evidence="3">Leaf</tissue>
    </source>
</reference>
<dbReference type="Proteomes" id="UP000824120">
    <property type="component" value="Chromosome 4"/>
</dbReference>
<evidence type="ECO:0000259" key="2">
    <source>
        <dbReference type="Pfam" id="PF24496"/>
    </source>
</evidence>
<dbReference type="InterPro" id="IPR056010">
    <property type="entry name" value="DUF7588"/>
</dbReference>
<dbReference type="EMBL" id="JACXVP010000004">
    <property type="protein sequence ID" value="KAG5609019.1"/>
    <property type="molecule type" value="Genomic_DNA"/>
</dbReference>
<feature type="transmembrane region" description="Helical" evidence="1">
    <location>
        <begin position="48"/>
        <end position="67"/>
    </location>
</feature>
<organism evidence="3 4">
    <name type="scientific">Solanum commersonii</name>
    <name type="common">Commerson's wild potato</name>
    <name type="synonym">Commerson's nightshade</name>
    <dbReference type="NCBI Taxonomy" id="4109"/>
    <lineage>
        <taxon>Eukaryota</taxon>
        <taxon>Viridiplantae</taxon>
        <taxon>Streptophyta</taxon>
        <taxon>Embryophyta</taxon>
        <taxon>Tracheophyta</taxon>
        <taxon>Spermatophyta</taxon>
        <taxon>Magnoliopsida</taxon>
        <taxon>eudicotyledons</taxon>
        <taxon>Gunneridae</taxon>
        <taxon>Pentapetalae</taxon>
        <taxon>asterids</taxon>
        <taxon>lamiids</taxon>
        <taxon>Solanales</taxon>
        <taxon>Solanaceae</taxon>
        <taxon>Solanoideae</taxon>
        <taxon>Solaneae</taxon>
        <taxon>Solanum</taxon>
    </lineage>
</organism>
<protein>
    <recommendedName>
        <fullName evidence="2">DUF7588 domain-containing protein</fullName>
    </recommendedName>
</protein>
<gene>
    <name evidence="3" type="ORF">H5410_020300</name>
</gene>
<sequence length="195" mass="22745">MARKYIQNEFSDKNGAEFKTWFFDTYSEEDLNNISQEFYETCALHNHIIFLYLGFITTYLPLFINVLDDPQIYFYQIIQFITFNAFQNFIENEVALISINEINQIISQNNYLGLYVKVIGEHICSLDNKLDKLISLITQIDDKLKAEKSVSEIASTSKQPDVPIQRPPRLSFILEPLHDLESLLDKKFSNSVQNL</sequence>
<keyword evidence="1" id="KW-1133">Transmembrane helix</keyword>
<accession>A0A9J5Z7M1</accession>
<name>A0A9J5Z7M1_SOLCO</name>
<keyword evidence="4" id="KW-1185">Reference proteome</keyword>
<dbReference type="Pfam" id="PF24496">
    <property type="entry name" value="DUF7588"/>
    <property type="match status" value="1"/>
</dbReference>
<keyword evidence="1" id="KW-0812">Transmembrane</keyword>
<comment type="caution">
    <text evidence="3">The sequence shown here is derived from an EMBL/GenBank/DDBJ whole genome shotgun (WGS) entry which is preliminary data.</text>
</comment>
<evidence type="ECO:0000313" key="4">
    <source>
        <dbReference type="Proteomes" id="UP000824120"/>
    </source>
</evidence>
<evidence type="ECO:0000313" key="3">
    <source>
        <dbReference type="EMBL" id="KAG5609019.1"/>
    </source>
</evidence>
<dbReference type="AlphaFoldDB" id="A0A9J5Z7M1"/>
<keyword evidence="1" id="KW-0472">Membrane</keyword>
<proteinExistence type="predicted"/>
<evidence type="ECO:0000256" key="1">
    <source>
        <dbReference type="SAM" id="Phobius"/>
    </source>
</evidence>